<dbReference type="Pfam" id="PF07702">
    <property type="entry name" value="UTRA"/>
    <property type="match status" value="1"/>
</dbReference>
<dbReference type="GO" id="GO:0045892">
    <property type="term" value="P:negative regulation of DNA-templated transcription"/>
    <property type="evidence" value="ECO:0007669"/>
    <property type="project" value="TreeGrafter"/>
</dbReference>
<evidence type="ECO:0000259" key="4">
    <source>
        <dbReference type="PROSITE" id="PS50949"/>
    </source>
</evidence>
<accession>A0AB39MDK9</accession>
<feature type="domain" description="HTH gntR-type" evidence="4">
    <location>
        <begin position="11"/>
        <end position="79"/>
    </location>
</feature>
<gene>
    <name evidence="5" type="ORF">AB5J58_24725</name>
</gene>
<dbReference type="InterPro" id="IPR036390">
    <property type="entry name" value="WH_DNA-bd_sf"/>
</dbReference>
<dbReference type="SMART" id="SM00866">
    <property type="entry name" value="UTRA"/>
    <property type="match status" value="1"/>
</dbReference>
<dbReference type="InterPro" id="IPR000524">
    <property type="entry name" value="Tscrpt_reg_HTH_GntR"/>
</dbReference>
<dbReference type="SMART" id="SM00345">
    <property type="entry name" value="HTH_GNTR"/>
    <property type="match status" value="1"/>
</dbReference>
<keyword evidence="3" id="KW-0804">Transcription</keyword>
<dbReference type="PANTHER" id="PTHR44846">
    <property type="entry name" value="MANNOSYL-D-GLYCERATE TRANSPORT/METABOLISM SYSTEM REPRESSOR MNGR-RELATED"/>
    <property type="match status" value="1"/>
</dbReference>
<protein>
    <submittedName>
        <fullName evidence="5">GntR family transcriptional regulator</fullName>
    </submittedName>
</protein>
<dbReference type="GO" id="GO:0003700">
    <property type="term" value="F:DNA-binding transcription factor activity"/>
    <property type="evidence" value="ECO:0007669"/>
    <property type="project" value="InterPro"/>
</dbReference>
<evidence type="ECO:0000256" key="3">
    <source>
        <dbReference type="ARBA" id="ARBA00023163"/>
    </source>
</evidence>
<reference evidence="5" key="1">
    <citation type="submission" date="2024-07" db="EMBL/GenBank/DDBJ databases">
        <authorList>
            <person name="Yu S.T."/>
        </authorList>
    </citation>
    <scope>NUCLEOTIDE SEQUENCE</scope>
    <source>
        <strain evidence="5">R08</strain>
    </source>
</reference>
<dbReference type="SUPFAM" id="SSF46785">
    <property type="entry name" value="Winged helix' DNA-binding domain"/>
    <property type="match status" value="1"/>
</dbReference>
<organism evidence="5">
    <name type="scientific">Streptomyces sp. R08</name>
    <dbReference type="NCBI Taxonomy" id="3238624"/>
    <lineage>
        <taxon>Bacteria</taxon>
        <taxon>Bacillati</taxon>
        <taxon>Actinomycetota</taxon>
        <taxon>Actinomycetes</taxon>
        <taxon>Kitasatosporales</taxon>
        <taxon>Streptomycetaceae</taxon>
        <taxon>Streptomyces</taxon>
    </lineage>
</organism>
<dbReference type="InterPro" id="IPR028978">
    <property type="entry name" value="Chorismate_lyase_/UTRA_dom_sf"/>
</dbReference>
<dbReference type="Gene3D" id="1.10.10.10">
    <property type="entry name" value="Winged helix-like DNA-binding domain superfamily/Winged helix DNA-binding domain"/>
    <property type="match status" value="1"/>
</dbReference>
<dbReference type="GO" id="GO:0003677">
    <property type="term" value="F:DNA binding"/>
    <property type="evidence" value="ECO:0007669"/>
    <property type="project" value="UniProtKB-KW"/>
</dbReference>
<dbReference type="EMBL" id="CP163431">
    <property type="protein sequence ID" value="XDQ03156.1"/>
    <property type="molecule type" value="Genomic_DNA"/>
</dbReference>
<dbReference type="Pfam" id="PF00392">
    <property type="entry name" value="GntR"/>
    <property type="match status" value="1"/>
</dbReference>
<evidence type="ECO:0000256" key="2">
    <source>
        <dbReference type="ARBA" id="ARBA00023125"/>
    </source>
</evidence>
<dbReference type="InterPro" id="IPR011663">
    <property type="entry name" value="UTRA"/>
</dbReference>
<sequence>MRSEPGRRAAVPKYLQVADDVLEQIRSGSLRPGLQVPSESDLMARYGVSVGTVRKAMAEIRVSGLVETHQGRGSFVKARALTYRKSSDRFRRSHRSAAQAAFPAEAEWADGEVRVSDLYAGSADAPTDIARRLGVDPGATVLERRRLYFSDGVPVEEATSYLRWELVDEIPQLLAEDSGPEGIYARLEEHGLEIAEFVESVRARIATKQECTTLSLSPGAAVILLTREAVSAEGQVVEVCDTVMAADRFVLEYRIPAAG</sequence>
<dbReference type="PANTHER" id="PTHR44846:SF17">
    <property type="entry name" value="GNTR-FAMILY TRANSCRIPTIONAL REGULATOR"/>
    <property type="match status" value="1"/>
</dbReference>
<dbReference type="SUPFAM" id="SSF64288">
    <property type="entry name" value="Chorismate lyase-like"/>
    <property type="match status" value="1"/>
</dbReference>
<dbReference type="RefSeq" id="WP_369189121.1">
    <property type="nucleotide sequence ID" value="NZ_CP163431.1"/>
</dbReference>
<dbReference type="Gene3D" id="3.40.1410.10">
    <property type="entry name" value="Chorismate lyase-like"/>
    <property type="match status" value="1"/>
</dbReference>
<evidence type="ECO:0000256" key="1">
    <source>
        <dbReference type="ARBA" id="ARBA00023015"/>
    </source>
</evidence>
<evidence type="ECO:0000313" key="5">
    <source>
        <dbReference type="EMBL" id="XDQ03156.1"/>
    </source>
</evidence>
<dbReference type="CDD" id="cd07377">
    <property type="entry name" value="WHTH_GntR"/>
    <property type="match status" value="1"/>
</dbReference>
<dbReference type="AlphaFoldDB" id="A0AB39MDK9"/>
<name>A0AB39MDK9_9ACTN</name>
<dbReference type="PROSITE" id="PS50949">
    <property type="entry name" value="HTH_GNTR"/>
    <property type="match status" value="1"/>
</dbReference>
<proteinExistence type="predicted"/>
<dbReference type="InterPro" id="IPR050679">
    <property type="entry name" value="Bact_HTH_transcr_reg"/>
</dbReference>
<keyword evidence="2" id="KW-0238">DNA-binding</keyword>
<keyword evidence="1" id="KW-0805">Transcription regulation</keyword>
<dbReference type="InterPro" id="IPR036388">
    <property type="entry name" value="WH-like_DNA-bd_sf"/>
</dbReference>